<gene>
    <name evidence="2" type="ORF">IF188_18105</name>
</gene>
<dbReference type="Proteomes" id="UP000598426">
    <property type="component" value="Unassembled WGS sequence"/>
</dbReference>
<evidence type="ECO:0000259" key="1">
    <source>
        <dbReference type="PROSITE" id="PS51464"/>
    </source>
</evidence>
<comment type="caution">
    <text evidence="2">The sequence shown here is derived from an EMBL/GenBank/DDBJ whole genome shotgun (WGS) entry which is preliminary data.</text>
</comment>
<dbReference type="EMBL" id="JACXZS010000014">
    <property type="protein sequence ID" value="MBD3943609.1"/>
    <property type="molecule type" value="Genomic_DNA"/>
</dbReference>
<protein>
    <submittedName>
        <fullName evidence="2">SIS domain-containing protein</fullName>
    </submittedName>
</protein>
<dbReference type="Pfam" id="PF13580">
    <property type="entry name" value="SIS_2"/>
    <property type="match status" value="1"/>
</dbReference>
<feature type="domain" description="SIS" evidence="1">
    <location>
        <begin position="35"/>
        <end position="216"/>
    </location>
</feature>
<dbReference type="Gene3D" id="3.40.50.10490">
    <property type="entry name" value="Glucose-6-phosphate isomerase like protein, domain 1"/>
    <property type="match status" value="1"/>
</dbReference>
<dbReference type="PROSITE" id="PS51464">
    <property type="entry name" value="SIS"/>
    <property type="match status" value="1"/>
</dbReference>
<proteinExistence type="predicted"/>
<organism evidence="2 3">
    <name type="scientific">Microbacterium helvum</name>
    <dbReference type="NCBI Taxonomy" id="2773713"/>
    <lineage>
        <taxon>Bacteria</taxon>
        <taxon>Bacillati</taxon>
        <taxon>Actinomycetota</taxon>
        <taxon>Actinomycetes</taxon>
        <taxon>Micrococcales</taxon>
        <taxon>Microbacteriaceae</taxon>
        <taxon>Microbacterium</taxon>
    </lineage>
</organism>
<dbReference type="NCBIfam" id="NF002805">
    <property type="entry name" value="PRK02947.1"/>
    <property type="match status" value="1"/>
</dbReference>
<dbReference type="RefSeq" id="WP_191173209.1">
    <property type="nucleotide sequence ID" value="NZ_JACXZS010000014.1"/>
</dbReference>
<dbReference type="InterPro" id="IPR046348">
    <property type="entry name" value="SIS_dom_sf"/>
</dbReference>
<dbReference type="InterPro" id="IPR001347">
    <property type="entry name" value="SIS_dom"/>
</dbReference>
<accession>A0ABR8NSJ2</accession>
<evidence type="ECO:0000313" key="3">
    <source>
        <dbReference type="Proteomes" id="UP000598426"/>
    </source>
</evidence>
<sequence>MSQLFPAFADEVRFRLDELDRSAASGGLDPAIDVLTVSLGRGGVIHAFGTGHSEAFAMEIAGRAGGFIPTHQIALRDLVLLGSRGLAEMGRPEFERDHTVADELFDLYDIREEDVFIIASNSGANGSTVGLALRAQAEGLLVIAVTSLAHSRAVESKHPSGRRLFEVADVVIDNLAPFGDATLDIDAGLRAGAVSSITAAYIAQQLTLGTADRLRSAGALPPMYISANIPGGDEHNSGLQDRFGARILPYAHLDERATS</sequence>
<reference evidence="2 3" key="1">
    <citation type="submission" date="2020-09" db="EMBL/GenBank/DDBJ databases">
        <title>Isolation and identification of active actinomycetes.</title>
        <authorList>
            <person name="Li X."/>
        </authorList>
    </citation>
    <scope>NUCLEOTIDE SEQUENCE [LARGE SCALE GENOMIC DNA]</scope>
    <source>
        <strain evidence="2 3">NEAU-LLC</strain>
    </source>
</reference>
<name>A0ABR8NSJ2_9MICO</name>
<keyword evidence="3" id="KW-1185">Reference proteome</keyword>
<evidence type="ECO:0000313" key="2">
    <source>
        <dbReference type="EMBL" id="MBD3943609.1"/>
    </source>
</evidence>
<dbReference type="SUPFAM" id="SSF53697">
    <property type="entry name" value="SIS domain"/>
    <property type="match status" value="1"/>
</dbReference>